<dbReference type="InterPro" id="IPR002656">
    <property type="entry name" value="Acyl_transf_3_dom"/>
</dbReference>
<evidence type="ECO:0000256" key="2">
    <source>
        <dbReference type="SAM" id="Phobius"/>
    </source>
</evidence>
<dbReference type="PANTHER" id="PTHR23028:SF53">
    <property type="entry name" value="ACYL_TRANSF_3 DOMAIN-CONTAINING PROTEIN"/>
    <property type="match status" value="1"/>
</dbReference>
<proteinExistence type="predicted"/>
<comment type="caution">
    <text evidence="5">The sequence shown here is derived from an EMBL/GenBank/DDBJ whole genome shotgun (WGS) entry which is preliminary data.</text>
</comment>
<feature type="transmembrane region" description="Helical" evidence="2">
    <location>
        <begin position="36"/>
        <end position="52"/>
    </location>
</feature>
<feature type="transmembrane region" description="Helical" evidence="2">
    <location>
        <begin position="194"/>
        <end position="210"/>
    </location>
</feature>
<organism evidence="5 6">
    <name type="scientific">Cellulomonas fulva</name>
    <dbReference type="NCBI Taxonomy" id="2835530"/>
    <lineage>
        <taxon>Bacteria</taxon>
        <taxon>Bacillati</taxon>
        <taxon>Actinomycetota</taxon>
        <taxon>Actinomycetes</taxon>
        <taxon>Micrococcales</taxon>
        <taxon>Cellulomonadaceae</taxon>
        <taxon>Cellulomonas</taxon>
    </lineage>
</organism>
<dbReference type="Pfam" id="PF19040">
    <property type="entry name" value="SGNH"/>
    <property type="match status" value="1"/>
</dbReference>
<protein>
    <submittedName>
        <fullName evidence="5">Acyltransferase</fullName>
    </submittedName>
</protein>
<evidence type="ECO:0000259" key="3">
    <source>
        <dbReference type="Pfam" id="PF01757"/>
    </source>
</evidence>
<feature type="transmembrane region" description="Helical" evidence="2">
    <location>
        <begin position="385"/>
        <end position="405"/>
    </location>
</feature>
<feature type="transmembrane region" description="Helical" evidence="2">
    <location>
        <begin position="230"/>
        <end position="248"/>
    </location>
</feature>
<evidence type="ECO:0000256" key="1">
    <source>
        <dbReference type="SAM" id="MobiDB-lite"/>
    </source>
</evidence>
<feature type="transmembrane region" description="Helical" evidence="2">
    <location>
        <begin position="255"/>
        <end position="274"/>
    </location>
</feature>
<dbReference type="Pfam" id="PF01757">
    <property type="entry name" value="Acyl_transf_3"/>
    <property type="match status" value="1"/>
</dbReference>
<keyword evidence="5" id="KW-0808">Transferase</keyword>
<dbReference type="InterPro" id="IPR050879">
    <property type="entry name" value="Acyltransferase_3"/>
</dbReference>
<dbReference type="GO" id="GO:0016746">
    <property type="term" value="F:acyltransferase activity"/>
    <property type="evidence" value="ECO:0007669"/>
    <property type="project" value="UniProtKB-KW"/>
</dbReference>
<feature type="transmembrane region" description="Helical" evidence="2">
    <location>
        <begin position="58"/>
        <end position="78"/>
    </location>
</feature>
<evidence type="ECO:0000313" key="6">
    <source>
        <dbReference type="Proteomes" id="UP000722125"/>
    </source>
</evidence>
<keyword evidence="5" id="KW-0012">Acyltransferase</keyword>
<evidence type="ECO:0000259" key="4">
    <source>
        <dbReference type="Pfam" id="PF19040"/>
    </source>
</evidence>
<dbReference type="InterPro" id="IPR043968">
    <property type="entry name" value="SGNH"/>
</dbReference>
<feature type="transmembrane region" description="Helical" evidence="2">
    <location>
        <begin position="99"/>
        <end position="118"/>
    </location>
</feature>
<dbReference type="PANTHER" id="PTHR23028">
    <property type="entry name" value="ACETYLTRANSFERASE"/>
    <property type="match status" value="1"/>
</dbReference>
<dbReference type="EMBL" id="JAHBOH010000001">
    <property type="protein sequence ID" value="MBT0994975.1"/>
    <property type="molecule type" value="Genomic_DNA"/>
</dbReference>
<dbReference type="RefSeq" id="WP_214350739.1">
    <property type="nucleotide sequence ID" value="NZ_JAHBOH010000001.1"/>
</dbReference>
<keyword evidence="2" id="KW-0812">Transmembrane</keyword>
<keyword evidence="2" id="KW-0472">Membrane</keyword>
<feature type="domain" description="Acyltransferase 3" evidence="3">
    <location>
        <begin position="33"/>
        <end position="361"/>
    </location>
</feature>
<evidence type="ECO:0000313" key="5">
    <source>
        <dbReference type="EMBL" id="MBT0994975.1"/>
    </source>
</evidence>
<feature type="region of interest" description="Disordered" evidence="1">
    <location>
        <begin position="1"/>
        <end position="27"/>
    </location>
</feature>
<sequence>MTTTSTPVTTAERAPATTRAATGGARARAPRRDIQVLRAVAVAAVVVFHLWPSALPGGYVGVDVFFVVSGFLITSHLLRTPPTSPRALGAFWARRVRRLLPAAGVVLAVTTIASVALLPSHLLRPAARELLASTLLVENWELAHQATDYLAAETTPTPVQHFWSLGVEEQFYLGWPLLLAVAILVGRRFGRTRLAAGVAIALVGAVSLAHSANLTHDDPARAYFVTPTRVWELALGALVAVVGVRTAGWARARALLAWSGAAAIVVACLAFDGATPFPGTAALLPTLGAALVVATATDDVPGGVGRVLGSRPVVALGDVSYGVYLWHWPLLVLAPFAVGAALGGWARVPLVVLTLLLAAATTRWVEAPVRRSARLRASLPRTFTLGALTAAVCVGLACGAGAVAADRAAGERAVFEAARTGEVPCFGAQAVRDPACPDPVGEALLMSPGVAATDRSELYQDGCWNNAPFTGRRTCTYGSDAPVRRVVLLGNSHAGQWQPALVDQVQREGWSLRTYLTSECYPVDLPIEVPVPAEAPGCAAWTRWAVDDALAQRPDLVVLAARTFRPLLDVPDDAQHARQQEAYSRLLARFTAAGVPVLVLRDTPNAGDPAPDCVAWQRDGWRECVQPQDVAVEPDPLADAAAADSSGRVSVLDLNRMICWDGTCHDVVGGAIVYFDHGHLTRTFARTLQPEVEAAVAERIRG</sequence>
<feature type="transmembrane region" description="Helical" evidence="2">
    <location>
        <begin position="170"/>
        <end position="187"/>
    </location>
</feature>
<feature type="domain" description="SGNH" evidence="4">
    <location>
        <begin position="470"/>
        <end position="693"/>
    </location>
</feature>
<accession>A0ABS5U0P7</accession>
<feature type="transmembrane region" description="Helical" evidence="2">
    <location>
        <begin position="321"/>
        <end position="342"/>
    </location>
</feature>
<name>A0ABS5U0P7_9CELL</name>
<keyword evidence="2" id="KW-1133">Transmembrane helix</keyword>
<dbReference type="Proteomes" id="UP000722125">
    <property type="component" value="Unassembled WGS sequence"/>
</dbReference>
<gene>
    <name evidence="5" type="ORF">KIN34_11840</name>
</gene>
<keyword evidence="6" id="KW-1185">Reference proteome</keyword>
<reference evidence="5 6" key="1">
    <citation type="submission" date="2021-05" db="EMBL/GenBank/DDBJ databases">
        <title>Description of Cellulomonas sp. DKR-3 sp. nov.</title>
        <authorList>
            <person name="Dahal R.H."/>
            <person name="Chaudhary D.K."/>
        </authorList>
    </citation>
    <scope>NUCLEOTIDE SEQUENCE [LARGE SCALE GENOMIC DNA]</scope>
    <source>
        <strain evidence="5 6">DKR-3</strain>
    </source>
</reference>